<feature type="domain" description="Aminotransferase class V" evidence="2">
    <location>
        <begin position="296"/>
        <end position="491"/>
    </location>
</feature>
<accession>A0A199UFX0</accession>
<organism evidence="3 4">
    <name type="scientific">Ananas comosus</name>
    <name type="common">Pineapple</name>
    <name type="synonym">Ananas ananas</name>
    <dbReference type="NCBI Taxonomy" id="4615"/>
    <lineage>
        <taxon>Eukaryota</taxon>
        <taxon>Viridiplantae</taxon>
        <taxon>Streptophyta</taxon>
        <taxon>Embryophyta</taxon>
        <taxon>Tracheophyta</taxon>
        <taxon>Spermatophyta</taxon>
        <taxon>Magnoliopsida</taxon>
        <taxon>Liliopsida</taxon>
        <taxon>Poales</taxon>
        <taxon>Bromeliaceae</taxon>
        <taxon>Bromelioideae</taxon>
        <taxon>Ananas</taxon>
    </lineage>
</organism>
<evidence type="ECO:0000313" key="4">
    <source>
        <dbReference type="Proteomes" id="UP000092600"/>
    </source>
</evidence>
<dbReference type="InterPro" id="IPR015424">
    <property type="entry name" value="PyrdxlP-dep_Trfase"/>
</dbReference>
<evidence type="ECO:0000259" key="2">
    <source>
        <dbReference type="Pfam" id="PF00266"/>
    </source>
</evidence>
<dbReference type="PANTHER" id="PTHR43586:SF8">
    <property type="entry name" value="CYSTEINE DESULFURASE 1, CHLOROPLASTIC"/>
    <property type="match status" value="1"/>
</dbReference>
<evidence type="ECO:0000256" key="1">
    <source>
        <dbReference type="ARBA" id="ARBA00022898"/>
    </source>
</evidence>
<evidence type="ECO:0000313" key="3">
    <source>
        <dbReference type="EMBL" id="OAY63762.1"/>
    </source>
</evidence>
<dbReference type="AlphaFoldDB" id="A0A199UFX0"/>
<gene>
    <name evidence="3" type="ORF">ACMD2_05958</name>
</gene>
<dbReference type="InterPro" id="IPR015421">
    <property type="entry name" value="PyrdxlP-dep_Trfase_major"/>
</dbReference>
<dbReference type="Gene3D" id="3.40.640.10">
    <property type="entry name" value="Type I PLP-dependent aspartate aminotransferase-like (Major domain)"/>
    <property type="match status" value="1"/>
</dbReference>
<dbReference type="SUPFAM" id="SSF53383">
    <property type="entry name" value="PLP-dependent transferases"/>
    <property type="match status" value="1"/>
</dbReference>
<keyword evidence="1" id="KW-0663">Pyridoxal phosphate</keyword>
<dbReference type="PANTHER" id="PTHR43586">
    <property type="entry name" value="CYSTEINE DESULFURASE"/>
    <property type="match status" value="1"/>
</dbReference>
<dbReference type="Gene3D" id="3.90.1150.10">
    <property type="entry name" value="Aspartate Aminotransferase, domain 1"/>
    <property type="match status" value="1"/>
</dbReference>
<dbReference type="InterPro" id="IPR015422">
    <property type="entry name" value="PyrdxlP-dep_Trfase_small"/>
</dbReference>
<protein>
    <recommendedName>
        <fullName evidence="2">Aminotransferase class V domain-containing protein</fullName>
    </recommendedName>
</protein>
<sequence>MAQELELEKFITHTVSFSEINKAFESCPAFHASMDLVHDHHHCGEENSKDREDYAHVANSDLLRCLRVESSSSSSSQRSLRKGEERIAWLRSQLVGSDVEFETPFAGCRRLVYADQTASGRCLHYIENYIIQHVLPIYGNTHTEDSFVGSKITRMVHEAAAYVKRCMGAGPEDALVFCGAGASAAVKRLQEVMGIAVPSTVRSRMVQALRDEERWVVFVGPYEHHSNLLSWRQSTAEVVEIGVDGEGLLDVSALRRELARHGRAGRPMIGSFSACSNVTGIVTDTRAFVGGPGTPGLLLMSKALYRLGSAPPSTCGGGTVAYVNGFDEKDTLYYESIEEREDGGTPPIIQKIRVALAFWVKSYVGCHVIGCRERLHAESALRFLLANPNIIILGNTQVMRLPIFSFLVFPRDENTDENENKKKPLHGRFVAKLLNDLFGIQARGGCACAGPYGHHLLGVDRELSLRIRSAIQQVHKRILKVSFCYYMSKEECSFILSAIDFAASYGHRFLSLYRFDWLTGDWTFRRRCVSKHRTMPEYVAKVFDQGEKIRGSVTSREILTDKEKEKNSADARLFQTYLESAKMIAFSLPEFSEPCIDVPAEVDRSLILFRI</sequence>
<dbReference type="Pfam" id="PF00266">
    <property type="entry name" value="Aminotran_5"/>
    <property type="match status" value="2"/>
</dbReference>
<comment type="caution">
    <text evidence="3">The sequence shown here is derived from an EMBL/GenBank/DDBJ whole genome shotgun (WGS) entry which is preliminary data.</text>
</comment>
<name>A0A199UFX0_ANACO</name>
<dbReference type="Proteomes" id="UP000092600">
    <property type="component" value="Unassembled WGS sequence"/>
</dbReference>
<proteinExistence type="predicted"/>
<feature type="domain" description="Aminotransferase class V" evidence="2">
    <location>
        <begin position="112"/>
        <end position="288"/>
    </location>
</feature>
<dbReference type="STRING" id="4615.A0A199UFX0"/>
<dbReference type="InterPro" id="IPR000192">
    <property type="entry name" value="Aminotrans_V_dom"/>
</dbReference>
<reference evidence="3 4" key="1">
    <citation type="journal article" date="2016" name="DNA Res.">
        <title>The draft genome of MD-2 pineapple using hybrid error correction of long reads.</title>
        <authorList>
            <person name="Redwan R.M."/>
            <person name="Saidin A."/>
            <person name="Kumar S.V."/>
        </authorList>
    </citation>
    <scope>NUCLEOTIDE SEQUENCE [LARGE SCALE GENOMIC DNA]</scope>
    <source>
        <strain evidence="4">cv. MD2</strain>
        <tissue evidence="3">Leaf</tissue>
    </source>
</reference>
<dbReference type="EMBL" id="LSRQ01008314">
    <property type="protein sequence ID" value="OAY63762.1"/>
    <property type="molecule type" value="Genomic_DNA"/>
</dbReference>